<keyword evidence="3" id="KW-1185">Reference proteome</keyword>
<name>A0A2Z3J9Y0_9DEIO</name>
<evidence type="ECO:0000256" key="1">
    <source>
        <dbReference type="SAM" id="SignalP"/>
    </source>
</evidence>
<dbReference type="AlphaFoldDB" id="A0A2Z3J9Y0"/>
<feature type="chain" id="PRO_5016387640" description="Lipoprotein" evidence="1">
    <location>
        <begin position="21"/>
        <end position="212"/>
    </location>
</feature>
<dbReference type="Proteomes" id="UP000245368">
    <property type="component" value="Chromosome"/>
</dbReference>
<protein>
    <recommendedName>
        <fullName evidence="4">Lipoprotein</fullName>
    </recommendedName>
</protein>
<sequence length="212" mass="22121">MRVFLLLALPLLLSACSNKALTQLRAQVRGWSGGAGQVEALSDDLVTLSSAPIDAAGRFTLPLPSAQTLAPQLVSSLVPDLPRSCTNTVGASDPAARFYMLSGLSAFPQGGTDKAALTLISQTAGDPGQDPRQLDKRVLIYASADTRVQGELRCPLSAPGGQAAEASATYALNLKAGWNYAVTRQSVFASGESRTRIESVGPDGFEGWTVAE</sequence>
<evidence type="ECO:0008006" key="4">
    <source>
        <dbReference type="Google" id="ProtNLM"/>
    </source>
</evidence>
<dbReference type="OrthoDB" id="66344at2"/>
<gene>
    <name evidence="2" type="ORF">DKM44_00385</name>
</gene>
<reference evidence="2 3" key="1">
    <citation type="submission" date="2018-05" db="EMBL/GenBank/DDBJ databases">
        <title>Complete Genome Sequence of Deinococcus sp. strain 17bor-2.</title>
        <authorList>
            <person name="Srinivasan S."/>
        </authorList>
    </citation>
    <scope>NUCLEOTIDE SEQUENCE [LARGE SCALE GENOMIC DNA]</scope>
    <source>
        <strain evidence="2 3">17bor-2</strain>
    </source>
</reference>
<accession>A0A2Z3J9Y0</accession>
<proteinExistence type="predicted"/>
<dbReference type="KEGG" id="dez:DKM44_00385"/>
<feature type="signal peptide" evidence="1">
    <location>
        <begin position="1"/>
        <end position="20"/>
    </location>
</feature>
<dbReference type="PROSITE" id="PS51257">
    <property type="entry name" value="PROKAR_LIPOPROTEIN"/>
    <property type="match status" value="1"/>
</dbReference>
<evidence type="ECO:0000313" key="2">
    <source>
        <dbReference type="EMBL" id="AWN21883.1"/>
    </source>
</evidence>
<evidence type="ECO:0000313" key="3">
    <source>
        <dbReference type="Proteomes" id="UP000245368"/>
    </source>
</evidence>
<keyword evidence="1" id="KW-0732">Signal</keyword>
<organism evidence="2 3">
    <name type="scientific">Deinococcus irradiatisoli</name>
    <dbReference type="NCBI Taxonomy" id="2202254"/>
    <lineage>
        <taxon>Bacteria</taxon>
        <taxon>Thermotogati</taxon>
        <taxon>Deinococcota</taxon>
        <taxon>Deinococci</taxon>
        <taxon>Deinococcales</taxon>
        <taxon>Deinococcaceae</taxon>
        <taxon>Deinococcus</taxon>
    </lineage>
</organism>
<dbReference type="EMBL" id="CP029494">
    <property type="protein sequence ID" value="AWN21883.1"/>
    <property type="molecule type" value="Genomic_DNA"/>
</dbReference>
<dbReference type="RefSeq" id="WP_109824478.1">
    <property type="nucleotide sequence ID" value="NZ_CP029494.1"/>
</dbReference>